<evidence type="ECO:0008006" key="13">
    <source>
        <dbReference type="Google" id="ProtNLM"/>
    </source>
</evidence>
<keyword evidence="7" id="KW-0482">Metalloprotease</keyword>
<organism evidence="11 12">
    <name type="scientific">Spirosoma pollinicola</name>
    <dbReference type="NCBI Taxonomy" id="2057025"/>
    <lineage>
        <taxon>Bacteria</taxon>
        <taxon>Pseudomonadati</taxon>
        <taxon>Bacteroidota</taxon>
        <taxon>Cytophagia</taxon>
        <taxon>Cytophagales</taxon>
        <taxon>Cytophagaceae</taxon>
        <taxon>Spirosoma</taxon>
    </lineage>
</organism>
<dbReference type="GO" id="GO:0005886">
    <property type="term" value="C:plasma membrane"/>
    <property type="evidence" value="ECO:0007669"/>
    <property type="project" value="TreeGrafter"/>
</dbReference>
<gene>
    <name evidence="11" type="ORF">CWM47_34315</name>
</gene>
<dbReference type="AlphaFoldDB" id="A0A2K8Z9C1"/>
<feature type="domain" description="Peptidase M13 C-terminal" evidence="9">
    <location>
        <begin position="476"/>
        <end position="670"/>
    </location>
</feature>
<reference evidence="11 12" key="1">
    <citation type="submission" date="2017-11" db="EMBL/GenBank/DDBJ databases">
        <title>Taxonomic description and genome sequences of Spirosoma HA7 sp. nov., isolated from pollen microhabitat of Corylus avellana.</title>
        <authorList>
            <person name="Ambika Manirajan B."/>
            <person name="Suarez C."/>
            <person name="Ratering S."/>
            <person name="Geissler-Plaum R."/>
            <person name="Cardinale M."/>
            <person name="Sylvia S."/>
        </authorList>
    </citation>
    <scope>NUCLEOTIDE SEQUENCE [LARGE SCALE GENOMIC DNA]</scope>
    <source>
        <strain evidence="11 12">HA7</strain>
    </source>
</reference>
<feature type="signal peptide" evidence="8">
    <location>
        <begin position="1"/>
        <end position="26"/>
    </location>
</feature>
<name>A0A2K8Z9C1_9BACT</name>
<dbReference type="PROSITE" id="PS51885">
    <property type="entry name" value="NEPRILYSIN"/>
    <property type="match status" value="1"/>
</dbReference>
<comment type="similarity">
    <text evidence="2">Belongs to the peptidase M13 family.</text>
</comment>
<dbReference type="GO" id="GO:0004222">
    <property type="term" value="F:metalloendopeptidase activity"/>
    <property type="evidence" value="ECO:0007669"/>
    <property type="project" value="InterPro"/>
</dbReference>
<dbReference type="Gene3D" id="3.40.390.10">
    <property type="entry name" value="Collagenase (Catalytic Domain)"/>
    <property type="match status" value="1"/>
</dbReference>
<keyword evidence="8" id="KW-0732">Signal</keyword>
<dbReference type="InterPro" id="IPR008753">
    <property type="entry name" value="Peptidase_M13_N"/>
</dbReference>
<dbReference type="SUPFAM" id="SSF55486">
    <property type="entry name" value="Metalloproteases ('zincins'), catalytic domain"/>
    <property type="match status" value="1"/>
</dbReference>
<dbReference type="GO" id="GO:0046872">
    <property type="term" value="F:metal ion binding"/>
    <property type="evidence" value="ECO:0007669"/>
    <property type="project" value="UniProtKB-KW"/>
</dbReference>
<dbReference type="InterPro" id="IPR042089">
    <property type="entry name" value="Peptidase_M13_dom_2"/>
</dbReference>
<comment type="cofactor">
    <cofactor evidence="1">
        <name>Zn(2+)</name>
        <dbReference type="ChEBI" id="CHEBI:29105"/>
    </cofactor>
</comment>
<proteinExistence type="inferred from homology"/>
<protein>
    <recommendedName>
        <fullName evidence="13">Peptidase M13</fullName>
    </recommendedName>
</protein>
<keyword evidence="5" id="KW-0378">Hydrolase</keyword>
<evidence type="ECO:0000259" key="10">
    <source>
        <dbReference type="Pfam" id="PF05649"/>
    </source>
</evidence>
<evidence type="ECO:0000313" key="11">
    <source>
        <dbReference type="EMBL" id="AUD06476.1"/>
    </source>
</evidence>
<accession>A0A2K8Z9C1</accession>
<keyword evidence="12" id="KW-1185">Reference proteome</keyword>
<dbReference type="InterPro" id="IPR018497">
    <property type="entry name" value="Peptidase_M13_C"/>
</dbReference>
<dbReference type="GO" id="GO:0016485">
    <property type="term" value="P:protein processing"/>
    <property type="evidence" value="ECO:0007669"/>
    <property type="project" value="TreeGrafter"/>
</dbReference>
<dbReference type="EMBL" id="CP025096">
    <property type="protein sequence ID" value="AUD06476.1"/>
    <property type="molecule type" value="Genomic_DNA"/>
</dbReference>
<evidence type="ECO:0000256" key="1">
    <source>
        <dbReference type="ARBA" id="ARBA00001947"/>
    </source>
</evidence>
<keyword evidence="3" id="KW-0645">Protease</keyword>
<dbReference type="PANTHER" id="PTHR11733:SF167">
    <property type="entry name" value="FI17812P1-RELATED"/>
    <property type="match status" value="1"/>
</dbReference>
<evidence type="ECO:0000256" key="7">
    <source>
        <dbReference type="ARBA" id="ARBA00023049"/>
    </source>
</evidence>
<keyword evidence="4" id="KW-0479">Metal-binding</keyword>
<dbReference type="Pfam" id="PF05649">
    <property type="entry name" value="Peptidase_M13_N"/>
    <property type="match status" value="1"/>
</dbReference>
<dbReference type="PRINTS" id="PR00786">
    <property type="entry name" value="NEPRILYSIN"/>
</dbReference>
<feature type="domain" description="Peptidase M13 N-terminal" evidence="10">
    <location>
        <begin position="47"/>
        <end position="422"/>
    </location>
</feature>
<evidence type="ECO:0000256" key="8">
    <source>
        <dbReference type="SAM" id="SignalP"/>
    </source>
</evidence>
<feature type="chain" id="PRO_5014720151" description="Peptidase M13" evidence="8">
    <location>
        <begin position="27"/>
        <end position="677"/>
    </location>
</feature>
<evidence type="ECO:0000259" key="9">
    <source>
        <dbReference type="Pfam" id="PF01431"/>
    </source>
</evidence>
<evidence type="ECO:0000256" key="2">
    <source>
        <dbReference type="ARBA" id="ARBA00007357"/>
    </source>
</evidence>
<dbReference type="OrthoDB" id="9775677at2"/>
<dbReference type="CDD" id="cd08662">
    <property type="entry name" value="M13"/>
    <property type="match status" value="1"/>
</dbReference>
<dbReference type="InterPro" id="IPR000718">
    <property type="entry name" value="Peptidase_M13"/>
</dbReference>
<evidence type="ECO:0000256" key="4">
    <source>
        <dbReference type="ARBA" id="ARBA00022723"/>
    </source>
</evidence>
<dbReference type="RefSeq" id="WP_100993017.1">
    <property type="nucleotide sequence ID" value="NZ_CP025096.1"/>
</dbReference>
<dbReference type="InterPro" id="IPR024079">
    <property type="entry name" value="MetalloPept_cat_dom_sf"/>
</dbReference>
<dbReference type="Pfam" id="PF01431">
    <property type="entry name" value="Peptidase_M13"/>
    <property type="match status" value="1"/>
</dbReference>
<dbReference type="Gene3D" id="1.10.1380.10">
    <property type="entry name" value="Neutral endopeptidase , domain2"/>
    <property type="match status" value="1"/>
</dbReference>
<keyword evidence="6" id="KW-0862">Zinc</keyword>
<dbReference type="Proteomes" id="UP000232883">
    <property type="component" value="Chromosome"/>
</dbReference>
<evidence type="ECO:0000256" key="5">
    <source>
        <dbReference type="ARBA" id="ARBA00022801"/>
    </source>
</evidence>
<dbReference type="PANTHER" id="PTHR11733">
    <property type="entry name" value="ZINC METALLOPROTEASE FAMILY M13 NEPRILYSIN-RELATED"/>
    <property type="match status" value="1"/>
</dbReference>
<evidence type="ECO:0000256" key="6">
    <source>
        <dbReference type="ARBA" id="ARBA00022833"/>
    </source>
</evidence>
<evidence type="ECO:0000313" key="12">
    <source>
        <dbReference type="Proteomes" id="UP000232883"/>
    </source>
</evidence>
<evidence type="ECO:0000256" key="3">
    <source>
        <dbReference type="ARBA" id="ARBA00022670"/>
    </source>
</evidence>
<sequence>MLPHRWALCSVLTALFFAFAPHWARAQAPSTGPHFVGPLAVDSAYAPGDNFYQYANGRWGKRTAIPPEGYISALTELITQNDALLNDLLSKVIVGQYNHTQAGRLLYAFYTSGVDSLLSPQKSRSSLQQHLKLIQRLRTKTDLQHYLADQLELPTNRLMGLYAVDDVDTTRIVQAVLGRAGLIRPLKYYQPSSMSQPAVQEEYLHFLATLWTYLGYNPTTAQQNAARVLAVEKQLAAYSDSTTSTRRLRYDQLVALFPNLPWRRIYRRFTIPPELPISVEHPRYYAGLNKLLAVIPLPDWKLKVEADFVLYNMPYLGPQMARTHYNYVQKALWGSQMPYNPQRQVMDLLTDYYDPYSLADILGDLYARHSVSQTDKARLYRMANRIRDVFTARLKAVDWLAPQTKQMAIEKMRSLSIKIGYPDTVASMRLAFTTDNYLANYHQLFGLKRRKYLQAIGKAKDRTAWRRPPWSIASSYEPAYNGFIIAAGSLKPPFYFPEGDDALNYGAIGTLIGHELSHALDNLGKNYDVYGVKRTWWTVADSIKFTQKISPLITQYNSYKVLDNIPLNGANTVGETMADLTGILASYEAFQQTDQYQAGKPLEGLTPSQRFILAFAQQWRASYSDKALKENVQSDVHPPEYIRVNGTLSNFPAFYESFPVESGNQLYRSDFSRIKVW</sequence>
<dbReference type="KEGG" id="spir:CWM47_34315"/>